<dbReference type="InterPro" id="IPR036397">
    <property type="entry name" value="RNaseH_sf"/>
</dbReference>
<dbReference type="GO" id="GO:0015074">
    <property type="term" value="P:DNA integration"/>
    <property type="evidence" value="ECO:0007669"/>
    <property type="project" value="InterPro"/>
</dbReference>
<reference evidence="2 3" key="1">
    <citation type="journal article" date="2021" name="Elife">
        <title>Chloroplast acquisition without the gene transfer in kleptoplastic sea slugs, Plakobranchus ocellatus.</title>
        <authorList>
            <person name="Maeda T."/>
            <person name="Takahashi S."/>
            <person name="Yoshida T."/>
            <person name="Shimamura S."/>
            <person name="Takaki Y."/>
            <person name="Nagai Y."/>
            <person name="Toyoda A."/>
            <person name="Suzuki Y."/>
            <person name="Arimoto A."/>
            <person name="Ishii H."/>
            <person name="Satoh N."/>
            <person name="Nishiyama T."/>
            <person name="Hasebe M."/>
            <person name="Maruyama T."/>
            <person name="Minagawa J."/>
            <person name="Obokata J."/>
            <person name="Shigenobu S."/>
        </authorList>
    </citation>
    <scope>NUCLEOTIDE SEQUENCE [LARGE SCALE GENOMIC DNA]</scope>
</reference>
<evidence type="ECO:0000259" key="1">
    <source>
        <dbReference type="PROSITE" id="PS50994"/>
    </source>
</evidence>
<sequence length="106" mass="12406">MARKIAEAYLYFIHLYGPVRILTTDNGEEFNNDNVSPDITDIKVCKINGRPYHSLLQGRFERFNRIIVDFLKKTTLKEEGWADQLEQFNYGCSNRINQATRLSTPY</sequence>
<dbReference type="InterPro" id="IPR012337">
    <property type="entry name" value="RNaseH-like_sf"/>
</dbReference>
<accession>A0AAV4CTK9</accession>
<evidence type="ECO:0000313" key="3">
    <source>
        <dbReference type="Proteomes" id="UP000735302"/>
    </source>
</evidence>
<name>A0AAV4CTK9_9GAST</name>
<dbReference type="GO" id="GO:0003676">
    <property type="term" value="F:nucleic acid binding"/>
    <property type="evidence" value="ECO:0007669"/>
    <property type="project" value="InterPro"/>
</dbReference>
<evidence type="ECO:0000313" key="2">
    <source>
        <dbReference type="EMBL" id="GFO35278.1"/>
    </source>
</evidence>
<feature type="domain" description="Integrase catalytic" evidence="1">
    <location>
        <begin position="1"/>
        <end position="106"/>
    </location>
</feature>
<dbReference type="InterPro" id="IPR001584">
    <property type="entry name" value="Integrase_cat-core"/>
</dbReference>
<keyword evidence="3" id="KW-1185">Reference proteome</keyword>
<protein>
    <submittedName>
        <fullName evidence="2">Retrovirus-related pol polyprotein</fullName>
    </submittedName>
</protein>
<gene>
    <name evidence="2" type="ORF">PoB_006178300</name>
</gene>
<comment type="caution">
    <text evidence="2">The sequence shown here is derived from an EMBL/GenBank/DDBJ whole genome shotgun (WGS) entry which is preliminary data.</text>
</comment>
<dbReference type="EMBL" id="BLXT01006999">
    <property type="protein sequence ID" value="GFO35278.1"/>
    <property type="molecule type" value="Genomic_DNA"/>
</dbReference>
<organism evidence="2 3">
    <name type="scientific">Plakobranchus ocellatus</name>
    <dbReference type="NCBI Taxonomy" id="259542"/>
    <lineage>
        <taxon>Eukaryota</taxon>
        <taxon>Metazoa</taxon>
        <taxon>Spiralia</taxon>
        <taxon>Lophotrochozoa</taxon>
        <taxon>Mollusca</taxon>
        <taxon>Gastropoda</taxon>
        <taxon>Heterobranchia</taxon>
        <taxon>Euthyneura</taxon>
        <taxon>Panpulmonata</taxon>
        <taxon>Sacoglossa</taxon>
        <taxon>Placobranchoidea</taxon>
        <taxon>Plakobranchidae</taxon>
        <taxon>Plakobranchus</taxon>
    </lineage>
</organism>
<dbReference type="AlphaFoldDB" id="A0AAV4CTK9"/>
<dbReference type="Proteomes" id="UP000735302">
    <property type="component" value="Unassembled WGS sequence"/>
</dbReference>
<proteinExistence type="predicted"/>
<dbReference type="SUPFAM" id="SSF53098">
    <property type="entry name" value="Ribonuclease H-like"/>
    <property type="match status" value="1"/>
</dbReference>
<dbReference type="Gene3D" id="3.30.420.10">
    <property type="entry name" value="Ribonuclease H-like superfamily/Ribonuclease H"/>
    <property type="match status" value="1"/>
</dbReference>
<dbReference type="PROSITE" id="PS50994">
    <property type="entry name" value="INTEGRASE"/>
    <property type="match status" value="1"/>
</dbReference>